<evidence type="ECO:0000256" key="1">
    <source>
        <dbReference type="SAM" id="SignalP"/>
    </source>
</evidence>
<reference evidence="2 3" key="1">
    <citation type="submission" date="2020-06" db="EMBL/GenBank/DDBJ databases">
        <authorList>
            <person name="Duchaud E."/>
        </authorList>
    </citation>
    <scope>NUCLEOTIDE SEQUENCE [LARGE SCALE GENOMIC DNA]</scope>
    <source>
        <strain evidence="2">Alteromonas fortis</strain>
    </source>
</reference>
<keyword evidence="1" id="KW-0732">Signal</keyword>
<feature type="chain" id="PRO_5029618095" evidence="1">
    <location>
        <begin position="22"/>
        <end position="270"/>
    </location>
</feature>
<name>A0A6T9XVY1_ALTMA</name>
<dbReference type="AlphaFoldDB" id="A0A6T9XVY1"/>
<dbReference type="RefSeq" id="WP_179982129.1">
    <property type="nucleotide sequence ID" value="NZ_LR812090.1"/>
</dbReference>
<gene>
    <name evidence="2" type="ORF">ALFOR1_10354</name>
</gene>
<dbReference type="EMBL" id="LR812090">
    <property type="protein sequence ID" value="CAB9492398.1"/>
    <property type="molecule type" value="Genomic_DNA"/>
</dbReference>
<feature type="signal peptide" evidence="1">
    <location>
        <begin position="1"/>
        <end position="21"/>
    </location>
</feature>
<dbReference type="Pfam" id="PF10670">
    <property type="entry name" value="DUF4198"/>
    <property type="match status" value="1"/>
</dbReference>
<accession>A0A6T9XVY1</accession>
<evidence type="ECO:0000313" key="2">
    <source>
        <dbReference type="EMBL" id="CAB9492398.1"/>
    </source>
</evidence>
<dbReference type="InterPro" id="IPR019613">
    <property type="entry name" value="DUF4198"/>
</dbReference>
<organism evidence="2 3">
    <name type="scientific">Alteromonas macleodii</name>
    <name type="common">Pseudoalteromonas macleodii</name>
    <dbReference type="NCBI Taxonomy" id="28108"/>
    <lineage>
        <taxon>Bacteria</taxon>
        <taxon>Pseudomonadati</taxon>
        <taxon>Pseudomonadota</taxon>
        <taxon>Gammaproteobacteria</taxon>
        <taxon>Alteromonadales</taxon>
        <taxon>Alteromonadaceae</taxon>
        <taxon>Alteromonas/Salinimonas group</taxon>
        <taxon>Alteromonas</taxon>
    </lineage>
</organism>
<sequence>MKLSSLATVGFLFATSLSARAHDFWLEPASYRSQEPSAVALQFKVGHKEDTSHWNLSWDRIVALRTYSSNGVSDMAASVVPKTSMLPGMAKTVELSPGTHVIGFESYHATSVLKAKKFNQYAKDEGLTEILAHREARGQNDIAGKELYSRKAKTIVQVGEAITDNAIKPIGHTLEIVPLEHPYKLSDNTLSVQVLFKGKPLSNALIDAASLVDHSVEVQAVKTDSEGKATFKVNVEGPVMLNTVWGVPLTNSSAADFETYFSSLTFEYVQ</sequence>
<protein>
    <submittedName>
        <fullName evidence="2">Putative GH25 family protein</fullName>
    </submittedName>
</protein>
<proteinExistence type="predicted"/>
<evidence type="ECO:0000313" key="3">
    <source>
        <dbReference type="Proteomes" id="UP000509458"/>
    </source>
</evidence>
<dbReference type="Proteomes" id="UP000509458">
    <property type="component" value="Chromosome"/>
</dbReference>